<feature type="transmembrane region" description="Helical" evidence="1">
    <location>
        <begin position="26"/>
        <end position="47"/>
    </location>
</feature>
<dbReference type="AlphaFoldDB" id="A0A420WL42"/>
<feature type="transmembrane region" description="Helical" evidence="1">
    <location>
        <begin position="134"/>
        <end position="157"/>
    </location>
</feature>
<keyword evidence="3" id="KW-1185">Reference proteome</keyword>
<dbReference type="EMBL" id="RBII01000001">
    <property type="protein sequence ID" value="RKQ71737.1"/>
    <property type="molecule type" value="Genomic_DNA"/>
</dbReference>
<dbReference type="RefSeq" id="WP_121099484.1">
    <property type="nucleotide sequence ID" value="NZ_RBII01000001.1"/>
</dbReference>
<organism evidence="2 3">
    <name type="scientific">Litorimonas taeanensis</name>
    <dbReference type="NCBI Taxonomy" id="568099"/>
    <lineage>
        <taxon>Bacteria</taxon>
        <taxon>Pseudomonadati</taxon>
        <taxon>Pseudomonadota</taxon>
        <taxon>Alphaproteobacteria</taxon>
        <taxon>Maricaulales</taxon>
        <taxon>Robiginitomaculaceae</taxon>
    </lineage>
</organism>
<comment type="caution">
    <text evidence="2">The sequence shown here is derived from an EMBL/GenBank/DDBJ whole genome shotgun (WGS) entry which is preliminary data.</text>
</comment>
<evidence type="ECO:0000313" key="2">
    <source>
        <dbReference type="EMBL" id="RKQ71737.1"/>
    </source>
</evidence>
<evidence type="ECO:0000256" key="1">
    <source>
        <dbReference type="SAM" id="Phobius"/>
    </source>
</evidence>
<proteinExistence type="predicted"/>
<keyword evidence="1" id="KW-0812">Transmembrane</keyword>
<gene>
    <name evidence="2" type="ORF">DES40_1066</name>
</gene>
<sequence>MAGLIRKNCAPNDYALTPKALNRLRLFTAIALIGFPSFCIIEMLGLLDSTPKAIHLFITTLLLMSAIPLSSDRIFYRLSHLHCRLDERERGTVIKAKAFSYKIILIGFALTAALSVLALWVSGAEARAPLVNPATAILLVMNVMFFMVFLPITHIAWTQKPILDE</sequence>
<dbReference type="Proteomes" id="UP000282211">
    <property type="component" value="Unassembled WGS sequence"/>
</dbReference>
<accession>A0A420WL42</accession>
<feature type="transmembrane region" description="Helical" evidence="1">
    <location>
        <begin position="53"/>
        <end position="78"/>
    </location>
</feature>
<dbReference type="InParanoid" id="A0A420WL42"/>
<feature type="transmembrane region" description="Helical" evidence="1">
    <location>
        <begin position="99"/>
        <end position="122"/>
    </location>
</feature>
<reference evidence="2 3" key="1">
    <citation type="submission" date="2018-10" db="EMBL/GenBank/DDBJ databases">
        <title>Genomic Encyclopedia of Type Strains, Phase IV (KMG-IV): sequencing the most valuable type-strain genomes for metagenomic binning, comparative biology and taxonomic classification.</title>
        <authorList>
            <person name="Goeker M."/>
        </authorList>
    </citation>
    <scope>NUCLEOTIDE SEQUENCE [LARGE SCALE GENOMIC DNA]</scope>
    <source>
        <strain evidence="2 3">DSM 22008</strain>
    </source>
</reference>
<name>A0A420WL42_9PROT</name>
<evidence type="ECO:0000313" key="3">
    <source>
        <dbReference type="Proteomes" id="UP000282211"/>
    </source>
</evidence>
<protein>
    <submittedName>
        <fullName evidence="2">Uncharacterized protein</fullName>
    </submittedName>
</protein>
<keyword evidence="1" id="KW-1133">Transmembrane helix</keyword>
<keyword evidence="1" id="KW-0472">Membrane</keyword>